<dbReference type="GO" id="GO:0003735">
    <property type="term" value="F:structural constituent of ribosome"/>
    <property type="evidence" value="ECO:0007669"/>
    <property type="project" value="InterPro"/>
</dbReference>
<evidence type="ECO:0000313" key="11">
    <source>
        <dbReference type="Proteomes" id="UP000178162"/>
    </source>
</evidence>
<comment type="subunit">
    <text evidence="8">Part of the 30S ribosomal subunit. Forms a tight complex with proteins S10 and S14.</text>
</comment>
<dbReference type="InterPro" id="IPR036419">
    <property type="entry name" value="Ribosomal_S3_C_sf"/>
</dbReference>
<dbReference type="Pfam" id="PF00189">
    <property type="entry name" value="Ribosomal_S3_C"/>
    <property type="match status" value="1"/>
</dbReference>
<comment type="function">
    <text evidence="6 8">Binds the lower part of the 30S subunit head. Binds mRNA in the 70S ribosome, positioning it for translation.</text>
</comment>
<keyword evidence="5 8" id="KW-0687">Ribonucleoprotein</keyword>
<dbReference type="Gene3D" id="3.30.300.20">
    <property type="match status" value="1"/>
</dbReference>
<dbReference type="PANTHER" id="PTHR11760:SF19">
    <property type="entry name" value="SMALL RIBOSOMAL SUBUNIT PROTEIN US3C"/>
    <property type="match status" value="1"/>
</dbReference>
<dbReference type="NCBIfam" id="TIGR01009">
    <property type="entry name" value="rpsC_bact"/>
    <property type="match status" value="1"/>
</dbReference>
<evidence type="ECO:0000313" key="10">
    <source>
        <dbReference type="EMBL" id="OGY25754.1"/>
    </source>
</evidence>
<comment type="similarity">
    <text evidence="1 8">Belongs to the universal ribosomal protein uS3 family.</text>
</comment>
<gene>
    <name evidence="8" type="primary">rpsC</name>
    <name evidence="10" type="ORF">A2134_02835</name>
</gene>
<dbReference type="PANTHER" id="PTHR11760">
    <property type="entry name" value="30S/40S RIBOSOMAL PROTEIN S3"/>
    <property type="match status" value="1"/>
</dbReference>
<dbReference type="Pfam" id="PF07650">
    <property type="entry name" value="KH_2"/>
    <property type="match status" value="1"/>
</dbReference>
<keyword evidence="3 8" id="KW-0694">RNA-binding</keyword>
<dbReference type="InterPro" id="IPR004044">
    <property type="entry name" value="KH_dom_type_2"/>
</dbReference>
<dbReference type="SUPFAM" id="SSF54814">
    <property type="entry name" value="Prokaryotic type KH domain (KH-domain type II)"/>
    <property type="match status" value="1"/>
</dbReference>
<dbReference type="GO" id="GO:0006412">
    <property type="term" value="P:translation"/>
    <property type="evidence" value="ECO:0007669"/>
    <property type="project" value="UniProtKB-UniRule"/>
</dbReference>
<evidence type="ECO:0000256" key="2">
    <source>
        <dbReference type="ARBA" id="ARBA00022730"/>
    </source>
</evidence>
<dbReference type="InterPro" id="IPR009019">
    <property type="entry name" value="KH_sf_prok-type"/>
</dbReference>
<evidence type="ECO:0000256" key="3">
    <source>
        <dbReference type="ARBA" id="ARBA00022884"/>
    </source>
</evidence>
<sequence length="211" mass="23599">MGQKVNPIAFRLSQVKNWQSKWFANKRRYKELLLEDIQIRDKIMSNLRHAGVANVEIERSVNQITINIHVSRPGIVIGRSGTGIEEIKKNLEKFINQKLKINVIEIKNPDLSAFLVARSIADQIEKRFPIKRVMARTAERVKSAGAVGVKIVCSGRIDGAEIARREKLVIGSVPLQTLRSNIDFAVVPAKTVTAGVVGVKVWINKGKKETN</sequence>
<dbReference type="FunFam" id="3.30.300.20:FF:000001">
    <property type="entry name" value="30S ribosomal protein S3"/>
    <property type="match status" value="1"/>
</dbReference>
<dbReference type="HAMAP" id="MF_01309_B">
    <property type="entry name" value="Ribosomal_uS3_B"/>
    <property type="match status" value="1"/>
</dbReference>
<dbReference type="InterPro" id="IPR015946">
    <property type="entry name" value="KH_dom-like_a/b"/>
</dbReference>
<protein>
    <recommendedName>
        <fullName evidence="7 8">Small ribosomal subunit protein uS3</fullName>
    </recommendedName>
</protein>
<evidence type="ECO:0000256" key="5">
    <source>
        <dbReference type="ARBA" id="ARBA00023274"/>
    </source>
</evidence>
<accession>A0A1G1WDM4</accession>
<keyword evidence="4 8" id="KW-0689">Ribosomal protein</keyword>
<dbReference type="InterPro" id="IPR001351">
    <property type="entry name" value="Ribosomal_uS3_C"/>
</dbReference>
<comment type="caution">
    <text evidence="10">The sequence shown here is derived from an EMBL/GenBank/DDBJ whole genome shotgun (WGS) entry which is preliminary data.</text>
</comment>
<dbReference type="EMBL" id="MHCR01000010">
    <property type="protein sequence ID" value="OGY25754.1"/>
    <property type="molecule type" value="Genomic_DNA"/>
</dbReference>
<feature type="domain" description="KH type-2" evidence="9">
    <location>
        <begin position="39"/>
        <end position="107"/>
    </location>
</feature>
<dbReference type="SUPFAM" id="SSF54821">
    <property type="entry name" value="Ribosomal protein S3 C-terminal domain"/>
    <property type="match status" value="1"/>
</dbReference>
<dbReference type="InterPro" id="IPR004087">
    <property type="entry name" value="KH_dom"/>
</dbReference>
<dbReference type="GO" id="GO:0003729">
    <property type="term" value="F:mRNA binding"/>
    <property type="evidence" value="ECO:0007669"/>
    <property type="project" value="UniProtKB-UniRule"/>
</dbReference>
<dbReference type="Proteomes" id="UP000178162">
    <property type="component" value="Unassembled WGS sequence"/>
</dbReference>
<dbReference type="SMART" id="SM00322">
    <property type="entry name" value="KH"/>
    <property type="match status" value="1"/>
</dbReference>
<dbReference type="CDD" id="cd02412">
    <property type="entry name" value="KH-II_30S_S3"/>
    <property type="match status" value="1"/>
</dbReference>
<evidence type="ECO:0000256" key="6">
    <source>
        <dbReference type="ARBA" id="ARBA00024998"/>
    </source>
</evidence>
<evidence type="ECO:0000256" key="4">
    <source>
        <dbReference type="ARBA" id="ARBA00022980"/>
    </source>
</evidence>
<dbReference type="InterPro" id="IPR005704">
    <property type="entry name" value="Ribosomal_uS3_bac-typ"/>
</dbReference>
<reference evidence="10 11" key="1">
    <citation type="journal article" date="2016" name="Nat. Commun.">
        <title>Thousands of microbial genomes shed light on interconnected biogeochemical processes in an aquifer system.</title>
        <authorList>
            <person name="Anantharaman K."/>
            <person name="Brown C.T."/>
            <person name="Hug L.A."/>
            <person name="Sharon I."/>
            <person name="Castelle C.J."/>
            <person name="Probst A.J."/>
            <person name="Thomas B.C."/>
            <person name="Singh A."/>
            <person name="Wilkins M.J."/>
            <person name="Karaoz U."/>
            <person name="Brodie E.L."/>
            <person name="Williams K.H."/>
            <person name="Hubbard S.S."/>
            <person name="Banfield J.F."/>
        </authorList>
    </citation>
    <scope>NUCLEOTIDE SEQUENCE [LARGE SCALE GENOMIC DNA]</scope>
</reference>
<dbReference type="PROSITE" id="PS50823">
    <property type="entry name" value="KH_TYPE_2"/>
    <property type="match status" value="1"/>
</dbReference>
<evidence type="ECO:0000259" key="9">
    <source>
        <dbReference type="PROSITE" id="PS50823"/>
    </source>
</evidence>
<dbReference type="GO" id="GO:0019843">
    <property type="term" value="F:rRNA binding"/>
    <property type="evidence" value="ECO:0007669"/>
    <property type="project" value="UniProtKB-UniRule"/>
</dbReference>
<proteinExistence type="inferred from homology"/>
<dbReference type="GO" id="GO:0022627">
    <property type="term" value="C:cytosolic small ribosomal subunit"/>
    <property type="evidence" value="ECO:0007669"/>
    <property type="project" value="TreeGrafter"/>
</dbReference>
<dbReference type="STRING" id="1802595.A2134_02835"/>
<dbReference type="InterPro" id="IPR057258">
    <property type="entry name" value="Ribosomal_uS3"/>
</dbReference>
<organism evidence="10 11">
    <name type="scientific">Candidatus Woykebacteria bacterium RBG_16_39_9b</name>
    <dbReference type="NCBI Taxonomy" id="1802595"/>
    <lineage>
        <taxon>Bacteria</taxon>
        <taxon>Candidatus Woykeibacteriota</taxon>
    </lineage>
</organism>
<evidence type="ECO:0000256" key="7">
    <source>
        <dbReference type="ARBA" id="ARBA00035257"/>
    </source>
</evidence>
<name>A0A1G1WDM4_9BACT</name>
<evidence type="ECO:0000256" key="8">
    <source>
        <dbReference type="HAMAP-Rule" id="MF_01309"/>
    </source>
</evidence>
<dbReference type="Gene3D" id="3.30.1140.32">
    <property type="entry name" value="Ribosomal protein S3, C-terminal domain"/>
    <property type="match status" value="1"/>
</dbReference>
<evidence type="ECO:0000256" key="1">
    <source>
        <dbReference type="ARBA" id="ARBA00010761"/>
    </source>
</evidence>
<keyword evidence="2 8" id="KW-0699">rRNA-binding</keyword>
<dbReference type="AlphaFoldDB" id="A0A1G1WDM4"/>